<dbReference type="OrthoDB" id="9810135at2"/>
<keyword evidence="1 9" id="KW-0547">Nucleotide-binding</keyword>
<evidence type="ECO:0000256" key="9">
    <source>
        <dbReference type="PROSITE-ProRule" id="PRU00560"/>
    </source>
</evidence>
<dbReference type="GO" id="GO:0043138">
    <property type="term" value="F:3'-5' DNA helicase activity"/>
    <property type="evidence" value="ECO:0007669"/>
    <property type="project" value="UniProtKB-EC"/>
</dbReference>
<evidence type="ECO:0000313" key="12">
    <source>
        <dbReference type="EMBL" id="TKT87457.1"/>
    </source>
</evidence>
<dbReference type="GO" id="GO:0003677">
    <property type="term" value="F:DNA binding"/>
    <property type="evidence" value="ECO:0007669"/>
    <property type="project" value="InterPro"/>
</dbReference>
<evidence type="ECO:0000256" key="2">
    <source>
        <dbReference type="ARBA" id="ARBA00022801"/>
    </source>
</evidence>
<comment type="catalytic activity">
    <reaction evidence="6">
        <text>Couples ATP hydrolysis with the unwinding of duplex DNA by translocating in the 3'-5' direction.</text>
        <dbReference type="EC" id="5.6.2.4"/>
    </reaction>
</comment>
<evidence type="ECO:0000256" key="8">
    <source>
        <dbReference type="ARBA" id="ARBA00048988"/>
    </source>
</evidence>
<dbReference type="GO" id="GO:0016887">
    <property type="term" value="F:ATP hydrolysis activity"/>
    <property type="evidence" value="ECO:0007669"/>
    <property type="project" value="RHEA"/>
</dbReference>
<evidence type="ECO:0000259" key="11">
    <source>
        <dbReference type="PROSITE" id="PS51217"/>
    </source>
</evidence>
<dbReference type="GO" id="GO:0005829">
    <property type="term" value="C:cytosol"/>
    <property type="evidence" value="ECO:0007669"/>
    <property type="project" value="TreeGrafter"/>
</dbReference>
<keyword evidence="4 9" id="KW-0067">ATP-binding</keyword>
<dbReference type="PROSITE" id="PS51217">
    <property type="entry name" value="UVRD_HELICASE_CTER"/>
    <property type="match status" value="1"/>
</dbReference>
<dbReference type="InterPro" id="IPR014017">
    <property type="entry name" value="DNA_helicase_UvrD-like_C"/>
</dbReference>
<dbReference type="EMBL" id="SZVO01000019">
    <property type="protein sequence ID" value="TKT87457.1"/>
    <property type="molecule type" value="Genomic_DNA"/>
</dbReference>
<name>A0A4U6CUY8_9BACT</name>
<reference evidence="12 13" key="1">
    <citation type="submission" date="2019-05" db="EMBL/GenBank/DDBJ databases">
        <title>Dyadobacter AR-3-8 sp. nov., isolated from arctic soil.</title>
        <authorList>
            <person name="Chaudhary D.K."/>
        </authorList>
    </citation>
    <scope>NUCLEOTIDE SEQUENCE [LARGE SCALE GENOMIC DNA]</scope>
    <source>
        <strain evidence="12 13">AR-3-8</strain>
    </source>
</reference>
<comment type="catalytic activity">
    <reaction evidence="8">
        <text>ATP + H2O = ADP + phosphate + H(+)</text>
        <dbReference type="Rhea" id="RHEA:13065"/>
        <dbReference type="ChEBI" id="CHEBI:15377"/>
        <dbReference type="ChEBI" id="CHEBI:15378"/>
        <dbReference type="ChEBI" id="CHEBI:30616"/>
        <dbReference type="ChEBI" id="CHEBI:43474"/>
        <dbReference type="ChEBI" id="CHEBI:456216"/>
        <dbReference type="EC" id="5.6.2.4"/>
    </reaction>
</comment>
<dbReference type="InterPro" id="IPR000212">
    <property type="entry name" value="DNA_helicase_UvrD/REP"/>
</dbReference>
<evidence type="ECO:0000256" key="5">
    <source>
        <dbReference type="ARBA" id="ARBA00023235"/>
    </source>
</evidence>
<dbReference type="Pfam" id="PF13361">
    <property type="entry name" value="UvrD_C"/>
    <property type="match status" value="1"/>
</dbReference>
<accession>A0A4U6CUY8</accession>
<dbReference type="InterPro" id="IPR027417">
    <property type="entry name" value="P-loop_NTPase"/>
</dbReference>
<evidence type="ECO:0000256" key="4">
    <source>
        <dbReference type="ARBA" id="ARBA00022840"/>
    </source>
</evidence>
<dbReference type="Gene3D" id="1.10.3170.10">
    <property type="entry name" value="Recbcd, chain B, domain 2"/>
    <property type="match status" value="1"/>
</dbReference>
<dbReference type="RefSeq" id="WP_137343622.1">
    <property type="nucleotide sequence ID" value="NZ_BSQH01000004.1"/>
</dbReference>
<keyword evidence="3 9" id="KW-0347">Helicase</keyword>
<gene>
    <name evidence="12" type="ORF">FDK13_29515</name>
</gene>
<feature type="binding site" evidence="9">
    <location>
        <begin position="7"/>
        <end position="14"/>
    </location>
    <ligand>
        <name>ATP</name>
        <dbReference type="ChEBI" id="CHEBI:30616"/>
    </ligand>
</feature>
<keyword evidence="5" id="KW-0413">Isomerase</keyword>
<dbReference type="GO" id="GO:0000725">
    <property type="term" value="P:recombinational repair"/>
    <property type="evidence" value="ECO:0007669"/>
    <property type="project" value="TreeGrafter"/>
</dbReference>
<dbReference type="GO" id="GO:0005524">
    <property type="term" value="F:ATP binding"/>
    <property type="evidence" value="ECO:0007669"/>
    <property type="project" value="UniProtKB-UniRule"/>
</dbReference>
<dbReference type="Proteomes" id="UP000304900">
    <property type="component" value="Unassembled WGS sequence"/>
</dbReference>
<dbReference type="PANTHER" id="PTHR11070:SF67">
    <property type="entry name" value="DNA 3'-5' HELICASE"/>
    <property type="match status" value="1"/>
</dbReference>
<feature type="domain" description="UvrD-like helicase ATP-binding" evidence="10">
    <location>
        <begin position="1"/>
        <end position="499"/>
    </location>
</feature>
<dbReference type="PROSITE" id="PS51198">
    <property type="entry name" value="UVRD_HELICASE_ATP_BIND"/>
    <property type="match status" value="1"/>
</dbReference>
<comment type="caution">
    <text evidence="12">The sequence shown here is derived from an EMBL/GenBank/DDBJ whole genome shotgun (WGS) entry which is preliminary data.</text>
</comment>
<evidence type="ECO:0000256" key="3">
    <source>
        <dbReference type="ARBA" id="ARBA00022806"/>
    </source>
</evidence>
<dbReference type="InterPro" id="IPR014016">
    <property type="entry name" value="UvrD-like_ATP-bd"/>
</dbReference>
<dbReference type="AlphaFoldDB" id="A0A4U6CUY8"/>
<feature type="domain" description="UvrD-like helicase C-terminal" evidence="11">
    <location>
        <begin position="514"/>
        <end position="780"/>
    </location>
</feature>
<dbReference type="SUPFAM" id="SSF52540">
    <property type="entry name" value="P-loop containing nucleoside triphosphate hydrolases"/>
    <property type="match status" value="1"/>
</dbReference>
<dbReference type="Gene3D" id="3.40.50.300">
    <property type="entry name" value="P-loop containing nucleotide triphosphate hydrolases"/>
    <property type="match status" value="3"/>
</dbReference>
<evidence type="ECO:0000256" key="1">
    <source>
        <dbReference type="ARBA" id="ARBA00022741"/>
    </source>
</evidence>
<dbReference type="Pfam" id="PF00580">
    <property type="entry name" value="UvrD-helicase"/>
    <property type="match status" value="1"/>
</dbReference>
<sequence length="1110" mass="128898">MFKVYSSSAGSGKTYTLTKEYLKLALHSNSDTYFRQILAVTFTNAAANEMKERILLMLRTFANAMSAEGAEHPMLKDVITELYPVTLEDTELYSGAKELISGRAQLVFRQILHRYSDFSVMTIDKFTQRLISSFTDELGIPFVFETQLDGQLLDDAVDRLLARIGQDGEEVLSDIVEKYYREKAEEGKSWSSLPAQIRETAGTLLSEQSYLKMQRVANLQMSDWVSIRNHMRTFVKGREEAIKRLSLSAFELIQAELLSDKDFYQGARGIYGYFKDRSEGKNTWTAPNSYVSGKTIGEENWYGAKTAAPIKNKIEAIRPELERLYFEIEKIRDGESAKITLYIQLDRHLYNLSLLGEIRKEFDALLKQNNQVHISDFNRRILEIVSKEPVPFIFERLGEKYNHILVDEFQDTSKLQFANLLPLIENALADGYFNLIVGDAKQSIYRFRGGDMDLILHLAQNQVMQLMPILGDNIYNEERLWSVDSHLEINHLRTNRRSFREITTFNNQFFGFISETVGEEYPLIRHVYDENFQQEIPTGVNEGGHVQMEFIEMQEFADEFLENQTKNDAIVKRSVELITELRDSGYQWRDIAILCRKKKEATALANALKESGYPLISDDALSLAYSRSVHFVISFMQVLHTDQRLKRYEAAYLFHRIIRKENPSAEEHEALRTLCTKKGLDSFLSYFSKWNIELVAFRIRQLTVFELCEQLMQIFGLFENKTENEYLFRFLDVVLEFGTRKSNHLGDFLQYWDTSKHKLSITIPADTNALRITTIHKSKGLEYPVVIVPYANWKVTPNAKLDRLWIDLDDVPYDELVLTEKENELFPVTKKLRSSLVSVVKDLDNTLVSDQYQEEKTRTMVENLNLLYVAFTRPIQRLYILAKREKNWKQSQQVSSWLHDYLSRADSQPAYDELESKFILSQGNQDCFHAHSKNNAATYLINDVISNDRTDTLRLRRMAERIFDIETFERKKDHLQKMRHLLIKMNVEADLSQTVGQLVREGIVVKEEARILYDQVKTLLKNESLNNLYNENVKVQINKELLLPGGKMLHIDRIVQLQDDSYVFMTFIAGSGNEQPKNHLKRLVKVFESEGNEARAVLITLENEVIEWIS</sequence>
<evidence type="ECO:0000259" key="10">
    <source>
        <dbReference type="PROSITE" id="PS51198"/>
    </source>
</evidence>
<keyword evidence="2 9" id="KW-0378">Hydrolase</keyword>
<proteinExistence type="predicted"/>
<organism evidence="12 13">
    <name type="scientific">Dyadobacter frigoris</name>
    <dbReference type="NCBI Taxonomy" id="2576211"/>
    <lineage>
        <taxon>Bacteria</taxon>
        <taxon>Pseudomonadati</taxon>
        <taxon>Bacteroidota</taxon>
        <taxon>Cytophagia</taxon>
        <taxon>Cytophagales</taxon>
        <taxon>Spirosomataceae</taxon>
        <taxon>Dyadobacter</taxon>
    </lineage>
</organism>
<keyword evidence="13" id="KW-1185">Reference proteome</keyword>
<dbReference type="PANTHER" id="PTHR11070">
    <property type="entry name" value="UVRD / RECB / PCRA DNA HELICASE FAMILY MEMBER"/>
    <property type="match status" value="1"/>
</dbReference>
<evidence type="ECO:0000256" key="7">
    <source>
        <dbReference type="ARBA" id="ARBA00034808"/>
    </source>
</evidence>
<evidence type="ECO:0000256" key="6">
    <source>
        <dbReference type="ARBA" id="ARBA00034617"/>
    </source>
</evidence>
<dbReference type="EC" id="5.6.2.4" evidence="7"/>
<protein>
    <recommendedName>
        <fullName evidence="7">DNA 3'-5' helicase</fullName>
        <ecNumber evidence="7">5.6.2.4</ecNumber>
    </recommendedName>
</protein>
<evidence type="ECO:0000313" key="13">
    <source>
        <dbReference type="Proteomes" id="UP000304900"/>
    </source>
</evidence>